<organism evidence="3 4">
    <name type="scientific">Psylliodes chrysocephalus</name>
    <dbReference type="NCBI Taxonomy" id="3402493"/>
    <lineage>
        <taxon>Eukaryota</taxon>
        <taxon>Metazoa</taxon>
        <taxon>Ecdysozoa</taxon>
        <taxon>Arthropoda</taxon>
        <taxon>Hexapoda</taxon>
        <taxon>Insecta</taxon>
        <taxon>Pterygota</taxon>
        <taxon>Neoptera</taxon>
        <taxon>Endopterygota</taxon>
        <taxon>Coleoptera</taxon>
        <taxon>Polyphaga</taxon>
        <taxon>Cucujiformia</taxon>
        <taxon>Chrysomeloidea</taxon>
        <taxon>Chrysomelidae</taxon>
        <taxon>Galerucinae</taxon>
        <taxon>Alticini</taxon>
        <taxon>Psylliodes</taxon>
    </lineage>
</organism>
<reference evidence="3" key="1">
    <citation type="submission" date="2022-01" db="EMBL/GenBank/DDBJ databases">
        <authorList>
            <person name="King R."/>
        </authorList>
    </citation>
    <scope>NUCLEOTIDE SEQUENCE</scope>
</reference>
<gene>
    <name evidence="3" type="ORF">PSYICH_LOCUS2923</name>
</gene>
<feature type="compositionally biased region" description="Polar residues" evidence="1">
    <location>
        <begin position="91"/>
        <end position="100"/>
    </location>
</feature>
<dbReference type="PANTHER" id="PTHR47595:SF1">
    <property type="entry name" value="MYB_SANT-LIKE DNA-BINDING DOMAIN-CONTAINING PROTEIN"/>
    <property type="match status" value="1"/>
</dbReference>
<dbReference type="AlphaFoldDB" id="A0A9P0CD01"/>
<evidence type="ECO:0000256" key="1">
    <source>
        <dbReference type="SAM" id="MobiDB-lite"/>
    </source>
</evidence>
<sequence>MQQITYQKIAISMNNCGYNFTWEQYCNRIKTLRTKYKEIIDHNNTSGNHRKDWQYFQVMKEYMVDKPNVRPKHHCSSLMLIQKYADDKENMSSTSNSDNSEAAGPPTSIAGPSTSTAGTSTSTAGSSTSTAGASKRELHQVPKPIF</sequence>
<feature type="domain" description="Myb/SANT-like DNA-binding" evidence="2">
    <location>
        <begin position="5"/>
        <end position="61"/>
    </location>
</feature>
<dbReference type="Pfam" id="PF13837">
    <property type="entry name" value="Myb_DNA-bind_4"/>
    <property type="match status" value="1"/>
</dbReference>
<dbReference type="OrthoDB" id="676304at2759"/>
<dbReference type="EMBL" id="OV651823">
    <property type="protein sequence ID" value="CAH1101277.1"/>
    <property type="molecule type" value="Genomic_DNA"/>
</dbReference>
<evidence type="ECO:0000313" key="4">
    <source>
        <dbReference type="Proteomes" id="UP001153636"/>
    </source>
</evidence>
<dbReference type="PANTHER" id="PTHR47595">
    <property type="entry name" value="HEAT SHOCK 70 KDA PROTEIN 14"/>
    <property type="match status" value="1"/>
</dbReference>
<dbReference type="Proteomes" id="UP001153636">
    <property type="component" value="Chromosome 11"/>
</dbReference>
<evidence type="ECO:0000259" key="2">
    <source>
        <dbReference type="Pfam" id="PF13837"/>
    </source>
</evidence>
<keyword evidence="4" id="KW-1185">Reference proteome</keyword>
<protein>
    <recommendedName>
        <fullName evidence="2">Myb/SANT-like DNA-binding domain-containing protein</fullName>
    </recommendedName>
</protein>
<name>A0A9P0CD01_9CUCU</name>
<dbReference type="InterPro" id="IPR044822">
    <property type="entry name" value="Myb_DNA-bind_4"/>
</dbReference>
<accession>A0A9P0CD01</accession>
<evidence type="ECO:0000313" key="3">
    <source>
        <dbReference type="EMBL" id="CAH1101277.1"/>
    </source>
</evidence>
<proteinExistence type="predicted"/>
<feature type="compositionally biased region" description="Low complexity" evidence="1">
    <location>
        <begin position="104"/>
        <end position="133"/>
    </location>
</feature>
<feature type="region of interest" description="Disordered" evidence="1">
    <location>
        <begin position="86"/>
        <end position="146"/>
    </location>
</feature>